<proteinExistence type="predicted"/>
<dbReference type="InterPro" id="IPR007410">
    <property type="entry name" value="LpqE-like"/>
</dbReference>
<dbReference type="InterPro" id="IPR058248">
    <property type="entry name" value="Lxx211020-like"/>
</dbReference>
<dbReference type="Gene3D" id="2.60.40.1890">
    <property type="entry name" value="PCu(A)C copper chaperone"/>
    <property type="match status" value="1"/>
</dbReference>
<dbReference type="PROSITE" id="PS51257">
    <property type="entry name" value="PROKAR_LIPOPROTEIN"/>
    <property type="match status" value="1"/>
</dbReference>
<reference evidence="3 4" key="1">
    <citation type="submission" date="2018-12" db="EMBL/GenBank/DDBJ databases">
        <title>Corynebacterium sanguinis sp. nov., a clinically-associated and environmental corynebacterium.</title>
        <authorList>
            <person name="Gonzales-Siles L."/>
            <person name="Jaen-Luchoro D."/>
            <person name="Cardew S."/>
            <person name="Inganas E."/>
            <person name="Ohlen M."/>
            <person name="Jensie-Markopolous S."/>
            <person name="Pinyeiro-Iglesias B."/>
            <person name="Molin K."/>
            <person name="Skovbjerg S."/>
            <person name="Svensson-Stadler L."/>
            <person name="Funke G."/>
            <person name="Moore E.R.B."/>
        </authorList>
    </citation>
    <scope>NUCLEOTIDE SEQUENCE [LARGE SCALE GENOMIC DNA]</scope>
    <source>
        <strain evidence="3 4">58734</strain>
    </source>
</reference>
<keyword evidence="2" id="KW-0732">Signal</keyword>
<dbReference type="AlphaFoldDB" id="A0A6C1TZK8"/>
<dbReference type="SUPFAM" id="SSF110087">
    <property type="entry name" value="DR1885-like metal-binding protein"/>
    <property type="match status" value="1"/>
</dbReference>
<feature type="chain" id="PRO_5038504419" evidence="2">
    <location>
        <begin position="21"/>
        <end position="199"/>
    </location>
</feature>
<evidence type="ECO:0000313" key="4">
    <source>
        <dbReference type="Proteomes" id="UP000336646"/>
    </source>
</evidence>
<feature type="signal peptide" evidence="2">
    <location>
        <begin position="1"/>
        <end position="20"/>
    </location>
</feature>
<protein>
    <submittedName>
        <fullName evidence="3">Copper chaperone PCu(A)C</fullName>
    </submittedName>
</protein>
<dbReference type="OrthoDB" id="9796962at2"/>
<sequence length="199" mass="20446">MYTRALTATAAFASASLLLAGCSPSEQPAQPETAAVATATSATSATAAAEDAALVFDNAVIRAKEAGDANTMTAIFGTLRNTTDEDITVTGFSSSLGDARYEVHKTENGTMSPVDNGLTIPAGGSVELAPGGYHLMVLDYTDEIAAGDSVDLTLETSTGDIEVPGVEVRTLIPGEENYGEDGEMVGHSMHEGHEGHEGH</sequence>
<name>A0A6C1TZK8_9CORY</name>
<dbReference type="EMBL" id="RXIR01000004">
    <property type="protein sequence ID" value="TVS29653.1"/>
    <property type="molecule type" value="Genomic_DNA"/>
</dbReference>
<accession>A0A6C1TZK8</accession>
<evidence type="ECO:0000256" key="2">
    <source>
        <dbReference type="SAM" id="SignalP"/>
    </source>
</evidence>
<comment type="caution">
    <text evidence="3">The sequence shown here is derived from an EMBL/GenBank/DDBJ whole genome shotgun (WGS) entry which is preliminary data.</text>
</comment>
<feature type="compositionally biased region" description="Basic and acidic residues" evidence="1">
    <location>
        <begin position="188"/>
        <end position="199"/>
    </location>
</feature>
<dbReference type="PANTHER" id="PTHR36302">
    <property type="entry name" value="BLR7088 PROTEIN"/>
    <property type="match status" value="1"/>
</dbReference>
<dbReference type="Proteomes" id="UP000336646">
    <property type="component" value="Unassembled WGS sequence"/>
</dbReference>
<dbReference type="InterPro" id="IPR036182">
    <property type="entry name" value="PCuAC_sf"/>
</dbReference>
<dbReference type="RefSeq" id="WP_144772667.1">
    <property type="nucleotide sequence ID" value="NZ_JALXMG010000007.1"/>
</dbReference>
<organism evidence="3 4">
    <name type="scientific">Corynebacterium sanguinis</name>
    <dbReference type="NCBI Taxonomy" id="2594913"/>
    <lineage>
        <taxon>Bacteria</taxon>
        <taxon>Bacillati</taxon>
        <taxon>Actinomycetota</taxon>
        <taxon>Actinomycetes</taxon>
        <taxon>Mycobacteriales</taxon>
        <taxon>Corynebacteriaceae</taxon>
        <taxon>Corynebacterium</taxon>
    </lineage>
</organism>
<evidence type="ECO:0000256" key="1">
    <source>
        <dbReference type="SAM" id="MobiDB-lite"/>
    </source>
</evidence>
<dbReference type="PANTHER" id="PTHR36302:SF1">
    <property type="entry name" value="COPPER CHAPERONE PCU(A)C"/>
    <property type="match status" value="1"/>
</dbReference>
<feature type="region of interest" description="Disordered" evidence="1">
    <location>
        <begin position="176"/>
        <end position="199"/>
    </location>
</feature>
<gene>
    <name evidence="3" type="ORF">EKI59_03325</name>
</gene>
<evidence type="ECO:0000313" key="3">
    <source>
        <dbReference type="EMBL" id="TVS29653.1"/>
    </source>
</evidence>
<dbReference type="Pfam" id="PF04314">
    <property type="entry name" value="PCuAC"/>
    <property type="match status" value="1"/>
</dbReference>